<dbReference type="InterPro" id="IPR027924">
    <property type="entry name" value="XkdF"/>
</dbReference>
<feature type="compositionally biased region" description="Basic and acidic residues" evidence="1">
    <location>
        <begin position="607"/>
        <end position="628"/>
    </location>
</feature>
<feature type="compositionally biased region" description="Acidic residues" evidence="1">
    <location>
        <begin position="475"/>
        <end position="488"/>
    </location>
</feature>
<feature type="compositionally biased region" description="Basic and acidic residues" evidence="1">
    <location>
        <begin position="519"/>
        <end position="535"/>
    </location>
</feature>
<proteinExistence type="predicted"/>
<keyword evidence="3" id="KW-0378">Hydrolase</keyword>
<feature type="domain" description="Phage-like element PBSX protein XkdF" evidence="2">
    <location>
        <begin position="15"/>
        <end position="120"/>
    </location>
</feature>
<accession>A0A481W499</accession>
<evidence type="ECO:0000313" key="3">
    <source>
        <dbReference type="EMBL" id="QBJ01191.1"/>
    </source>
</evidence>
<dbReference type="RefSeq" id="YP_010078040.1">
    <property type="nucleotide sequence ID" value="NC_054954.1"/>
</dbReference>
<feature type="compositionally biased region" description="Polar residues" evidence="1">
    <location>
        <begin position="585"/>
        <end position="600"/>
    </location>
</feature>
<dbReference type="EMBL" id="MK450543">
    <property type="protein sequence ID" value="QBJ01191.1"/>
    <property type="molecule type" value="Genomic_DNA"/>
</dbReference>
<keyword evidence="3" id="KW-0645">Protease</keyword>
<feature type="compositionally biased region" description="Acidic residues" evidence="1">
    <location>
        <begin position="536"/>
        <end position="558"/>
    </location>
</feature>
<dbReference type="GO" id="GO:0008233">
    <property type="term" value="F:peptidase activity"/>
    <property type="evidence" value="ECO:0007669"/>
    <property type="project" value="UniProtKB-KW"/>
</dbReference>
<evidence type="ECO:0000256" key="1">
    <source>
        <dbReference type="SAM" id="MobiDB-lite"/>
    </source>
</evidence>
<dbReference type="Proteomes" id="UP000293038">
    <property type="component" value="Segment"/>
</dbReference>
<sequence>MSNNEKRRFTKHVAIKTIDEEEQTATGIVLTPYELDHQLDFVYPDGVQAMYNPAPEDGVLHAAFPEDAAELEFNEVLEEDQEIDGEEFEEGDWVVRRKYHDDELWSFVGEVLHGFSIGGDVSKADEFESIDDLPDEVEIPDSVDPDAVDDEHWPPAGIRNGATSEISDVDIPAVTSAMYATKGRDLEKNLYESAEDRDDFVDRMTRRGAPEEGAGGLYDYLDQLEKTAPDGAVTKFFADAEKFDFDSCVESVMEDGHTQEEAEEICGAQYHDTKMEHSNTPDEEPDDATKWQMFKSWLAGTGGPFDAAESDDGVSPAEGQSEVSAGTFSKAIDVARDVTKEGRTLNATNREALMAGHDAIEMALESDVDFETNRFTDDDSTEFDIVQYGSSGESDDETEKSRPVEKLTEEQGELVLAAIQRFVDNQGEAAFSEFRSWVWSTDILDDDTAFAADEAAYQYREWDREQREQTSVTEDFLDWVQDESDTDTEITMSKDDNTDSETDKAMEDAPEWGQAIYEEQQKNSDRIDELSKAIDDEGDADGGETSESDGDSSGDGEGETSKSADGETAPEWVQPIQDGIEKNAENIQAVAQASGHSQQLDYDGEAGTEKNADEEPDDGEVKKAFLGL</sequence>
<name>A0A481W499_9CAUD</name>
<reference evidence="3 4" key="1">
    <citation type="journal article" date="1997" name="Mol. Microbiol.">
        <title>Characterization of Natronobacterium magadii phage phi Ch1, a unique archaeal phage containing DNA and RNA.</title>
        <authorList>
            <person name="Witte A."/>
            <person name="Baranyi U."/>
            <person name="Klein R."/>
            <person name="Sulzner M."/>
            <person name="Luo C."/>
            <person name="Wanner G."/>
            <person name="Kruger D.H."/>
            <person name="Lubitz W."/>
        </authorList>
    </citation>
    <scope>NUCLEOTIDE SEQUENCE [LARGE SCALE GENOMIC DNA]</scope>
</reference>
<evidence type="ECO:0000259" key="2">
    <source>
        <dbReference type="Pfam" id="PF14550"/>
    </source>
</evidence>
<reference evidence="3 4" key="3">
    <citation type="journal article" date="2019" name="Genes (Basel)">
        <title>Halobacterium salinarum virus ChaoS9, a Novel Halovirus Related to PhiH1 and PhiCh1.</title>
        <authorList>
            <person name="Dyall-Smith M."/>
            <person name="Palm P."/>
            <person name="Wanner G."/>
            <person name="Witte A."/>
            <person name="Oesterhelt D."/>
            <person name="Pfeiffer F."/>
        </authorList>
    </citation>
    <scope>NUCLEOTIDE SEQUENCE [LARGE SCALE GENOMIC DNA]</scope>
</reference>
<gene>
    <name evidence="3" type="primary">gpB</name>
    <name evidence="3" type="ORF">PhiCh1_045</name>
</gene>
<organism evidence="3 4">
    <name type="scientific">Natrialba phage PhiCh1</name>
    <dbReference type="NCBI Taxonomy" id="114777"/>
    <lineage>
        <taxon>Viruses</taxon>
        <taxon>Duplodnaviria</taxon>
        <taxon>Heunggongvirae</taxon>
        <taxon>Uroviricota</taxon>
        <taxon>Caudoviricetes</taxon>
        <taxon>Vertoviridae</taxon>
        <taxon>Myohalovirus</taxon>
        <taxon>Myohalovirus alkaliphilum</taxon>
        <taxon>Myohalovirus phiCh1</taxon>
    </lineage>
</organism>
<feature type="compositionally biased region" description="Basic and acidic residues" evidence="1">
    <location>
        <begin position="492"/>
        <end position="507"/>
    </location>
</feature>
<dbReference type="GO" id="GO:0006508">
    <property type="term" value="P:proteolysis"/>
    <property type="evidence" value="ECO:0007669"/>
    <property type="project" value="UniProtKB-KW"/>
</dbReference>
<feature type="region of interest" description="Disordered" evidence="1">
    <location>
        <begin position="302"/>
        <end position="325"/>
    </location>
</feature>
<dbReference type="Pfam" id="PF14550">
    <property type="entry name" value="Peptidase_S78_2"/>
    <property type="match status" value="1"/>
</dbReference>
<evidence type="ECO:0000313" key="4">
    <source>
        <dbReference type="Proteomes" id="UP000293038"/>
    </source>
</evidence>
<protein>
    <submittedName>
        <fullName evidence="3">Prohead protease</fullName>
    </submittedName>
</protein>
<reference evidence="3 4" key="2">
    <citation type="journal article" date="2002" name="Mol. Microbiol.">
        <title>Natrialba magadii virus phiCh1: first complete nucleotide sequence and functional organization of a virus infecting a haloalkaliphilic archaeon.</title>
        <authorList>
            <person name="Klein R."/>
            <person name="Baranyi U."/>
            <person name="Rossler N."/>
            <person name="Greineder B."/>
            <person name="Scholz H."/>
            <person name="Witte A."/>
        </authorList>
    </citation>
    <scope>NUCLEOTIDE SEQUENCE [LARGE SCALE GENOMIC DNA]</scope>
</reference>
<keyword evidence="4" id="KW-1185">Reference proteome</keyword>
<dbReference type="GeneID" id="65066949"/>
<feature type="region of interest" description="Disordered" evidence="1">
    <location>
        <begin position="463"/>
        <end position="628"/>
    </location>
</feature>
<dbReference type="KEGG" id="vg:65066949"/>